<feature type="binding site" evidence="6">
    <location>
        <position position="192"/>
    </location>
    <ligand>
        <name>FMN</name>
        <dbReference type="ChEBI" id="CHEBI:58210"/>
    </ligand>
</feature>
<dbReference type="GO" id="GO:0010181">
    <property type="term" value="F:FMN binding"/>
    <property type="evidence" value="ECO:0007669"/>
    <property type="project" value="UniProtKB-UniRule"/>
</dbReference>
<feature type="binding site" evidence="6">
    <location>
        <begin position="136"/>
        <end position="137"/>
    </location>
    <ligand>
        <name>FMN</name>
        <dbReference type="ChEBI" id="CHEBI:58210"/>
    </ligand>
</feature>
<dbReference type="Proteomes" id="UP000054223">
    <property type="component" value="Unassembled WGS sequence"/>
</dbReference>
<dbReference type="Gene3D" id="2.30.110.10">
    <property type="entry name" value="Electron Transport, Fmn-binding Protein, Chain A"/>
    <property type="match status" value="1"/>
</dbReference>
<dbReference type="Pfam" id="PF01243">
    <property type="entry name" value="PNPOx_N"/>
    <property type="match status" value="1"/>
</dbReference>
<proteinExistence type="inferred from homology"/>
<comment type="cofactor">
    <cofactor evidence="6">
        <name>FMN</name>
        <dbReference type="ChEBI" id="CHEBI:58210"/>
    </cofactor>
    <text evidence="6">Binds 1 FMN per subunit.</text>
</comment>
<dbReference type="NCBIfam" id="TIGR00558">
    <property type="entry name" value="pdxH"/>
    <property type="match status" value="1"/>
</dbReference>
<comment type="caution">
    <text evidence="9">The sequence shown here is derived from an EMBL/GenBank/DDBJ whole genome shotgun (WGS) entry which is preliminary data.</text>
</comment>
<organism evidence="9 10">
    <name type="scientific">Solirubrum puertoriconensis</name>
    <dbReference type="NCBI Taxonomy" id="1751427"/>
    <lineage>
        <taxon>Bacteria</taxon>
        <taxon>Pseudomonadati</taxon>
        <taxon>Bacteroidota</taxon>
        <taxon>Cytophagia</taxon>
        <taxon>Cytophagales</taxon>
    </lineage>
</organism>
<feature type="domain" description="Pyridoxamine 5'-phosphate oxidase N-terminal" evidence="7">
    <location>
        <begin position="35"/>
        <end position="144"/>
    </location>
</feature>
<gene>
    <name evidence="9" type="ORF">ASU33_00060</name>
</gene>
<evidence type="ECO:0000256" key="6">
    <source>
        <dbReference type="PIRSR" id="PIRSR000190-2"/>
    </source>
</evidence>
<dbReference type="AlphaFoldDB" id="A0A9X0HH97"/>
<keyword evidence="4" id="KW-0560">Oxidoreductase</keyword>
<evidence type="ECO:0000259" key="8">
    <source>
        <dbReference type="Pfam" id="PF10590"/>
    </source>
</evidence>
<evidence type="ECO:0000256" key="2">
    <source>
        <dbReference type="ARBA" id="ARBA00022630"/>
    </source>
</evidence>
<dbReference type="PANTHER" id="PTHR10851">
    <property type="entry name" value="PYRIDOXINE-5-PHOSPHATE OXIDASE"/>
    <property type="match status" value="1"/>
</dbReference>
<dbReference type="Pfam" id="PF10590">
    <property type="entry name" value="PNP_phzG_C"/>
    <property type="match status" value="1"/>
</dbReference>
<dbReference type="InterPro" id="IPR000659">
    <property type="entry name" value="Pyridox_Oxase"/>
</dbReference>
<dbReference type="InterPro" id="IPR012349">
    <property type="entry name" value="Split_barrel_FMN-bd"/>
</dbReference>
<dbReference type="PANTHER" id="PTHR10851:SF0">
    <property type="entry name" value="PYRIDOXINE-5'-PHOSPHATE OXIDASE"/>
    <property type="match status" value="1"/>
</dbReference>
<dbReference type="InterPro" id="IPR019576">
    <property type="entry name" value="Pyridoxamine_oxidase_dimer_C"/>
</dbReference>
<feature type="binding site" evidence="6">
    <location>
        <position position="79"/>
    </location>
    <ligand>
        <name>FMN</name>
        <dbReference type="ChEBI" id="CHEBI:58210"/>
    </ligand>
</feature>
<evidence type="ECO:0000256" key="1">
    <source>
        <dbReference type="ARBA" id="ARBA00007301"/>
    </source>
</evidence>
<evidence type="ECO:0000259" key="7">
    <source>
        <dbReference type="Pfam" id="PF01243"/>
    </source>
</evidence>
<feature type="binding site" evidence="6">
    <location>
        <begin position="72"/>
        <end position="73"/>
    </location>
    <ligand>
        <name>FMN</name>
        <dbReference type="ChEBI" id="CHEBI:58210"/>
    </ligand>
</feature>
<feature type="domain" description="Pyridoxine 5'-phosphate oxidase dimerisation C-terminal" evidence="8">
    <location>
        <begin position="169"/>
        <end position="209"/>
    </location>
</feature>
<evidence type="ECO:0000313" key="10">
    <source>
        <dbReference type="Proteomes" id="UP000054223"/>
    </source>
</evidence>
<feature type="binding site" evidence="6">
    <location>
        <position position="182"/>
    </location>
    <ligand>
        <name>FMN</name>
        <dbReference type="ChEBI" id="CHEBI:58210"/>
    </ligand>
</feature>
<dbReference type="EMBL" id="LNAL01000008">
    <property type="protein sequence ID" value="KUG05822.1"/>
    <property type="molecule type" value="Genomic_DNA"/>
</dbReference>
<feature type="binding site" evidence="6">
    <location>
        <position position="101"/>
    </location>
    <ligand>
        <name>FMN</name>
        <dbReference type="ChEBI" id="CHEBI:58210"/>
    </ligand>
</feature>
<dbReference type="GO" id="GO:0008615">
    <property type="term" value="P:pyridoxine biosynthetic process"/>
    <property type="evidence" value="ECO:0007669"/>
    <property type="project" value="UniProtKB-UniRule"/>
</dbReference>
<name>A0A9X0HH97_SOLP1</name>
<accession>A0A9X0HH97</accession>
<keyword evidence="2" id="KW-0285">Flavoprotein</keyword>
<dbReference type="InterPro" id="IPR011576">
    <property type="entry name" value="Pyridox_Oxase_N"/>
</dbReference>
<reference evidence="9 10" key="1">
    <citation type="submission" date="2015-11" db="EMBL/GenBank/DDBJ databases">
        <title>Solirubrum puertoriconensis gen. nov. an environmental bacteria isolated in Puerto Rico.</title>
        <authorList>
            <person name="Cuebas-Irizarry M.F."/>
            <person name="Montalvo-Rodriguez R."/>
        </authorList>
    </citation>
    <scope>NUCLEOTIDE SEQUENCE [LARGE SCALE GENOMIC DNA]</scope>
    <source>
        <strain evidence="9 10">MC1A</strain>
    </source>
</reference>
<dbReference type="EC" id="1.4.3.5" evidence="5"/>
<evidence type="ECO:0000256" key="3">
    <source>
        <dbReference type="ARBA" id="ARBA00022643"/>
    </source>
</evidence>
<dbReference type="OrthoDB" id="9780392at2"/>
<evidence type="ECO:0000256" key="4">
    <source>
        <dbReference type="ARBA" id="ARBA00023002"/>
    </source>
</evidence>
<evidence type="ECO:0000256" key="5">
    <source>
        <dbReference type="NCBIfam" id="TIGR00558"/>
    </source>
</evidence>
<dbReference type="GO" id="GO:0004733">
    <property type="term" value="F:pyridoxamine phosphate oxidase activity"/>
    <property type="evidence" value="ECO:0007669"/>
    <property type="project" value="UniProtKB-UniRule"/>
</dbReference>
<evidence type="ECO:0000313" key="9">
    <source>
        <dbReference type="EMBL" id="KUG05822.1"/>
    </source>
</evidence>
<protein>
    <recommendedName>
        <fullName evidence="5">Pyridoxamine 5'-phosphate oxidase</fullName>
        <ecNumber evidence="5">1.4.3.5</ecNumber>
    </recommendedName>
</protein>
<dbReference type="NCBIfam" id="NF004231">
    <property type="entry name" value="PRK05679.1"/>
    <property type="match status" value="1"/>
</dbReference>
<dbReference type="PIRSF" id="PIRSF000190">
    <property type="entry name" value="Pyd_amn-ph_oxd"/>
    <property type="match status" value="1"/>
</dbReference>
<keyword evidence="3 6" id="KW-0288">FMN</keyword>
<sequence length="209" mass="23123">METTLAPALPAGWATLLAETDALHLFQRWLDEAPLDGPVPMTLATVRSDGHPTARVVYLHGVPTDKTGFRFFTSLTSPKAQELEANPYAALTFYWSGLDRQVRVEGVVHPLPPDDATAAFSKRPRANQLGVWASPQSQVLSSPEELAERLHEATERFSTQKAVPRPPQWGGYAVHPTMIEFWAGNPGDLPSRMRFERTPTGWQQVCLAP</sequence>
<dbReference type="SUPFAM" id="SSF50475">
    <property type="entry name" value="FMN-binding split barrel"/>
    <property type="match status" value="1"/>
</dbReference>
<dbReference type="RefSeq" id="WP_059071516.1">
    <property type="nucleotide sequence ID" value="NZ_LNAL01000008.1"/>
</dbReference>
<comment type="similarity">
    <text evidence="1">Belongs to the pyridoxamine 5'-phosphate oxidase family.</text>
</comment>
<keyword evidence="10" id="KW-1185">Reference proteome</keyword>